<organism evidence="1 2">
    <name type="scientific">Pollutimonas nitritireducens</name>
    <dbReference type="NCBI Taxonomy" id="2045209"/>
    <lineage>
        <taxon>Bacteria</taxon>
        <taxon>Pseudomonadati</taxon>
        <taxon>Pseudomonadota</taxon>
        <taxon>Betaproteobacteria</taxon>
        <taxon>Burkholderiales</taxon>
        <taxon>Alcaligenaceae</taxon>
        <taxon>Pollutimonas</taxon>
    </lineage>
</organism>
<comment type="caution">
    <text evidence="1">The sequence shown here is derived from an EMBL/GenBank/DDBJ whole genome shotgun (WGS) entry which is preliminary data.</text>
</comment>
<dbReference type="InterPro" id="IPR014858">
    <property type="entry name" value="BrxB"/>
</dbReference>
<evidence type="ECO:0008006" key="3">
    <source>
        <dbReference type="Google" id="ProtNLM"/>
    </source>
</evidence>
<keyword evidence="2" id="KW-1185">Reference proteome</keyword>
<proteinExistence type="predicted"/>
<dbReference type="EMBL" id="PDNV01000010">
    <property type="protein sequence ID" value="PLC52820.1"/>
    <property type="molecule type" value="Genomic_DNA"/>
</dbReference>
<sequence>MSSKLRQRPIAERFDHLLAVISGERFLQMKGLNNDLPFYICDYQPSEAVQMQRLQRQLANKLGGLSIPCLGGRGVTVLEINLYDLSIELLKAREGSEEGISTWEQVMANEPDFDKDGLLEMLQNVLDPREHLIPAIGQRLAQAEFDVLFLSGIGEVFPYIRSHNVLNNLQSTAKSKPTIMFFPGEYKYSLEHGASLELFGRLHDEKYYRAFNIFETQA</sequence>
<evidence type="ECO:0000313" key="2">
    <source>
        <dbReference type="Proteomes" id="UP000234328"/>
    </source>
</evidence>
<evidence type="ECO:0000313" key="1">
    <source>
        <dbReference type="EMBL" id="PLC52820.1"/>
    </source>
</evidence>
<dbReference type="RefSeq" id="WP_102070954.1">
    <property type="nucleotide sequence ID" value="NZ_PDNV01000010.1"/>
</dbReference>
<name>A0A2N4UCS4_9BURK</name>
<dbReference type="OrthoDB" id="1093513at2"/>
<dbReference type="Proteomes" id="UP000234328">
    <property type="component" value="Unassembled WGS sequence"/>
</dbReference>
<gene>
    <name evidence="1" type="ORF">CR155_15520</name>
</gene>
<protein>
    <recommendedName>
        <fullName evidence="3">DUF1788 domain-containing protein</fullName>
    </recommendedName>
</protein>
<dbReference type="Pfam" id="PF08747">
    <property type="entry name" value="BrxB"/>
    <property type="match status" value="1"/>
</dbReference>
<accession>A0A2N4UCS4</accession>
<reference evidence="1 2" key="1">
    <citation type="submission" date="2017-10" db="EMBL/GenBank/DDBJ databases">
        <title>Two draft genome sequences of Pusillimonas sp. strains isolated from a nitrate- and radionuclide-contaminated groundwater in Russia.</title>
        <authorList>
            <person name="Grouzdev D.S."/>
            <person name="Tourova T.P."/>
            <person name="Goeva M.A."/>
            <person name="Babich T.L."/>
            <person name="Sokolova D.S."/>
            <person name="Abdullin R."/>
            <person name="Poltaraus A.B."/>
            <person name="Toshchakov S.V."/>
            <person name="Nazina T.N."/>
        </authorList>
    </citation>
    <scope>NUCLEOTIDE SEQUENCE [LARGE SCALE GENOMIC DNA]</scope>
    <source>
        <strain evidence="1 2">JR1/69-2-13</strain>
    </source>
</reference>
<dbReference type="AlphaFoldDB" id="A0A2N4UCS4"/>